<keyword evidence="3 5" id="KW-1133">Transmembrane helix</keyword>
<feature type="transmembrane region" description="Helical" evidence="5">
    <location>
        <begin position="311"/>
        <end position="335"/>
    </location>
</feature>
<dbReference type="InterPro" id="IPR027378">
    <property type="entry name" value="Nucleotide_channel_N"/>
</dbReference>
<gene>
    <name evidence="6" type="primary">jg16086</name>
    <name evidence="6" type="ORF">PAEG_LOCUS20861</name>
</gene>
<feature type="transmembrane region" description="Helical" evidence="5">
    <location>
        <begin position="438"/>
        <end position="459"/>
    </location>
</feature>
<dbReference type="AlphaFoldDB" id="A0A8S4S671"/>
<evidence type="ECO:0000313" key="7">
    <source>
        <dbReference type="Proteomes" id="UP000838756"/>
    </source>
</evidence>
<keyword evidence="4 5" id="KW-0472">Membrane</keyword>
<comment type="caution">
    <text evidence="6">The sequence shown here is derived from an EMBL/GenBank/DDBJ whole genome shotgun (WGS) entry which is preliminary data.</text>
</comment>
<dbReference type="GO" id="GO:0016020">
    <property type="term" value="C:membrane"/>
    <property type="evidence" value="ECO:0007669"/>
    <property type="project" value="UniProtKB-SubCell"/>
</dbReference>
<evidence type="ECO:0000256" key="3">
    <source>
        <dbReference type="ARBA" id="ARBA00022989"/>
    </source>
</evidence>
<name>A0A8S4S671_9NEOP</name>
<dbReference type="Proteomes" id="UP000838756">
    <property type="component" value="Unassembled WGS sequence"/>
</dbReference>
<dbReference type="GO" id="GO:0006820">
    <property type="term" value="P:monoatomic anion transport"/>
    <property type="evidence" value="ECO:0007669"/>
    <property type="project" value="TreeGrafter"/>
</dbReference>
<dbReference type="GO" id="GO:0022857">
    <property type="term" value="F:transmembrane transporter activity"/>
    <property type="evidence" value="ECO:0007669"/>
    <property type="project" value="InterPro"/>
</dbReference>
<feature type="transmembrane region" description="Helical" evidence="5">
    <location>
        <begin position="374"/>
        <end position="391"/>
    </location>
</feature>
<organism evidence="6 7">
    <name type="scientific">Pararge aegeria aegeria</name>
    <dbReference type="NCBI Taxonomy" id="348720"/>
    <lineage>
        <taxon>Eukaryota</taxon>
        <taxon>Metazoa</taxon>
        <taxon>Ecdysozoa</taxon>
        <taxon>Arthropoda</taxon>
        <taxon>Hexapoda</taxon>
        <taxon>Insecta</taxon>
        <taxon>Pterygota</taxon>
        <taxon>Neoptera</taxon>
        <taxon>Endopterygota</taxon>
        <taxon>Lepidoptera</taxon>
        <taxon>Glossata</taxon>
        <taxon>Ditrysia</taxon>
        <taxon>Papilionoidea</taxon>
        <taxon>Nymphalidae</taxon>
        <taxon>Satyrinae</taxon>
        <taxon>Satyrini</taxon>
        <taxon>Parargina</taxon>
        <taxon>Pararge</taxon>
    </lineage>
</organism>
<feature type="transmembrane region" description="Helical" evidence="5">
    <location>
        <begin position="206"/>
        <end position="229"/>
    </location>
</feature>
<dbReference type="EMBL" id="CAKXAJ010025879">
    <property type="protein sequence ID" value="CAH2244964.1"/>
    <property type="molecule type" value="Genomic_DNA"/>
</dbReference>
<dbReference type="PANTHER" id="PTHR11662">
    <property type="entry name" value="SOLUTE CARRIER FAMILY 17"/>
    <property type="match status" value="1"/>
</dbReference>
<dbReference type="FunFam" id="1.20.1250.20:FF:000532">
    <property type="entry name" value="SLC (SoLute Carrier) homolog"/>
    <property type="match status" value="1"/>
</dbReference>
<feature type="transmembrane region" description="Helical" evidence="5">
    <location>
        <begin position="403"/>
        <end position="426"/>
    </location>
</feature>
<sequence length="510" mass="56687">MEENKVVPIDTLLPIEIVADSLKEEGIFLRILRASCPIPQRYVFAIIGLLGISNAFTMRVSLNIAITQMVNRSKVLTDHLDPNACPSDEVLGVVVKNNTRPYAIYEWNEETQGFLLSGFYYGYVTTQVLGGFLAERTGGVTWLFILRVLEGMSEGPAMPSLMNLMARWAPIQERALMSAILFGGGQMGNVLGPLLSGIILANGRDWAYVFYFFGGCGVVWFVFWSILCFSDPNSHPYISKKELDYLNKSVAKAKSNIKKDSVPWKAILRSPPAWALLAANVGHDWGLYTMISDLPKYSHDVLRFDITTTGILTGLPYIAMTICSFIFGMISDCCIKNGWHSIKTGRIIYTTIATTGPGICIILASYAGCNRSAAISYFILSMGLMGGFYCGMKINTLDLAPNYAGSLTSFVNTTSTLAGIITPYLIGLLTPDSTLVQWRTAFWVCLAVLVLTNIIYCIWTEGEQQWWDDVRHLGYPPGWKHGPIIKEELTQRSTDPEYMELTRKLCAEIH</sequence>
<dbReference type="InterPro" id="IPR011701">
    <property type="entry name" value="MFS"/>
</dbReference>
<evidence type="ECO:0000256" key="1">
    <source>
        <dbReference type="ARBA" id="ARBA00004141"/>
    </source>
</evidence>
<dbReference type="PANTHER" id="PTHR11662:SF415">
    <property type="entry name" value="AT30085P-RELATED"/>
    <property type="match status" value="1"/>
</dbReference>
<dbReference type="InterPro" id="IPR036259">
    <property type="entry name" value="MFS_trans_sf"/>
</dbReference>
<dbReference type="Gene3D" id="1.20.1250.20">
    <property type="entry name" value="MFS general substrate transporter like domains"/>
    <property type="match status" value="2"/>
</dbReference>
<evidence type="ECO:0000256" key="5">
    <source>
        <dbReference type="SAM" id="Phobius"/>
    </source>
</evidence>
<dbReference type="InterPro" id="IPR050382">
    <property type="entry name" value="MFS_Na/Anion_cotransporter"/>
</dbReference>
<dbReference type="Gene3D" id="1.20.120.540">
    <property type="entry name" value="Voltage-gated potassium channels"/>
    <property type="match status" value="1"/>
</dbReference>
<keyword evidence="7" id="KW-1185">Reference proteome</keyword>
<evidence type="ECO:0000256" key="4">
    <source>
        <dbReference type="ARBA" id="ARBA00023136"/>
    </source>
</evidence>
<dbReference type="OrthoDB" id="2985014at2759"/>
<feature type="transmembrane region" description="Helical" evidence="5">
    <location>
        <begin position="347"/>
        <end position="368"/>
    </location>
</feature>
<reference evidence="6" key="1">
    <citation type="submission" date="2022-03" db="EMBL/GenBank/DDBJ databases">
        <authorList>
            <person name="Lindestad O."/>
        </authorList>
    </citation>
    <scope>NUCLEOTIDE SEQUENCE</scope>
</reference>
<proteinExistence type="predicted"/>
<evidence type="ECO:0000256" key="2">
    <source>
        <dbReference type="ARBA" id="ARBA00022692"/>
    </source>
</evidence>
<protein>
    <submittedName>
        <fullName evidence="6">Jg16086 protein</fullName>
    </submittedName>
</protein>
<feature type="transmembrane region" description="Helical" evidence="5">
    <location>
        <begin position="175"/>
        <end position="200"/>
    </location>
</feature>
<evidence type="ECO:0000313" key="6">
    <source>
        <dbReference type="EMBL" id="CAH2244964.1"/>
    </source>
</evidence>
<comment type="subcellular location">
    <subcellularLocation>
        <location evidence="1">Membrane</location>
        <topology evidence="1">Multi-pass membrane protein</topology>
    </subcellularLocation>
</comment>
<feature type="transmembrane region" description="Helical" evidence="5">
    <location>
        <begin position="42"/>
        <end position="62"/>
    </location>
</feature>
<accession>A0A8S4S671</accession>
<dbReference type="Pfam" id="PF07690">
    <property type="entry name" value="MFS_1"/>
    <property type="match status" value="1"/>
</dbReference>
<keyword evidence="2 5" id="KW-0812">Transmembrane</keyword>
<dbReference type="SUPFAM" id="SSF103473">
    <property type="entry name" value="MFS general substrate transporter"/>
    <property type="match status" value="1"/>
</dbReference>